<dbReference type="Gene3D" id="3.40.710.10">
    <property type="entry name" value="DD-peptidase/beta-lactamase superfamily"/>
    <property type="match status" value="1"/>
</dbReference>
<comment type="caution">
    <text evidence="4">The sequence shown here is derived from an EMBL/GenBank/DDBJ whole genome shotgun (WGS) entry which is preliminary data.</text>
</comment>
<evidence type="ECO:0000313" key="5">
    <source>
        <dbReference type="Proteomes" id="UP001174934"/>
    </source>
</evidence>
<dbReference type="InterPro" id="IPR012338">
    <property type="entry name" value="Beta-lactam/transpept-like"/>
</dbReference>
<feature type="region of interest" description="Disordered" evidence="2">
    <location>
        <begin position="1"/>
        <end position="21"/>
    </location>
</feature>
<comment type="similarity">
    <text evidence="1">Belongs to the peptidase S12 family.</text>
</comment>
<dbReference type="PANTHER" id="PTHR46825">
    <property type="entry name" value="D-ALANYL-D-ALANINE-CARBOXYPEPTIDASE/ENDOPEPTIDASE AMPH"/>
    <property type="match status" value="1"/>
</dbReference>
<dbReference type="InterPro" id="IPR050491">
    <property type="entry name" value="AmpC-like"/>
</dbReference>
<feature type="region of interest" description="Disordered" evidence="2">
    <location>
        <begin position="439"/>
        <end position="458"/>
    </location>
</feature>
<protein>
    <submittedName>
        <fullName evidence="4">Beta-lactamase/transpeptidase-like protein</fullName>
    </submittedName>
</protein>
<evidence type="ECO:0000313" key="4">
    <source>
        <dbReference type="EMBL" id="KAK0628899.1"/>
    </source>
</evidence>
<reference evidence="4" key="1">
    <citation type="submission" date="2023-06" db="EMBL/GenBank/DDBJ databases">
        <title>Genome-scale phylogeny and comparative genomics of the fungal order Sordariales.</title>
        <authorList>
            <consortium name="Lawrence Berkeley National Laboratory"/>
            <person name="Hensen N."/>
            <person name="Bonometti L."/>
            <person name="Westerberg I."/>
            <person name="Brannstrom I.O."/>
            <person name="Guillou S."/>
            <person name="Cros-Aarteil S."/>
            <person name="Calhoun S."/>
            <person name="Haridas S."/>
            <person name="Kuo A."/>
            <person name="Mondo S."/>
            <person name="Pangilinan J."/>
            <person name="Riley R."/>
            <person name="LaButti K."/>
            <person name="Andreopoulos B."/>
            <person name="Lipzen A."/>
            <person name="Chen C."/>
            <person name="Yanf M."/>
            <person name="Daum C."/>
            <person name="Ng V."/>
            <person name="Clum A."/>
            <person name="Steindorff A."/>
            <person name="Ohm R."/>
            <person name="Martin F."/>
            <person name="Silar P."/>
            <person name="Natvig D."/>
            <person name="Lalanne C."/>
            <person name="Gautier V."/>
            <person name="Ament-velasquez S.L."/>
            <person name="Kruys A."/>
            <person name="Hutchinson M.I."/>
            <person name="Powell A.J."/>
            <person name="Barry K."/>
            <person name="Miller A.N."/>
            <person name="Grigoriev I.V."/>
            <person name="Debuchy R."/>
            <person name="Gladieux P."/>
            <person name="Thoren M.H."/>
            <person name="Johannesson H."/>
        </authorList>
    </citation>
    <scope>NUCLEOTIDE SEQUENCE</scope>
    <source>
        <strain evidence="4">SMH3391-2</strain>
    </source>
</reference>
<dbReference type="InterPro" id="IPR001466">
    <property type="entry name" value="Beta-lactam-related"/>
</dbReference>
<evidence type="ECO:0000256" key="2">
    <source>
        <dbReference type="SAM" id="MobiDB-lite"/>
    </source>
</evidence>
<gene>
    <name evidence="4" type="ORF">B0T17DRAFT_614751</name>
</gene>
<keyword evidence="5" id="KW-1185">Reference proteome</keyword>
<dbReference type="EMBL" id="JAULSR010000002">
    <property type="protein sequence ID" value="KAK0628899.1"/>
    <property type="molecule type" value="Genomic_DNA"/>
</dbReference>
<evidence type="ECO:0000259" key="3">
    <source>
        <dbReference type="Pfam" id="PF00144"/>
    </source>
</evidence>
<dbReference type="Proteomes" id="UP001174934">
    <property type="component" value="Unassembled WGS sequence"/>
</dbReference>
<sequence length="554" mass="61549">MITNTASSDPMEGLHRAQPQISMSEVDVDMKQRLRDRIPTMDRILDITHQPGMSIGVIHHGKDVLKHNFGVRDTTTGLKPNGDTLYCIASLTKAFMAASIDQLVQEKKLSWDSTIKSVVPGFDRDDIFSHMTVRDICSHRTGLLSLDEITQGMDARILVDKKDVVKVSNALPAKHELRTNFLYNNALYALAGHIVEQVSDHDNWGHFQHDRIFEPLGMTRTTAFRSVHETDDNIATGYMVLTNGKLSPIAPTELSADSMNGGSGGVRSSVDDLLKWCRCLLASFHPSEQNTNKIVQPNSPIFNRSAIADAHSPTSAEGDYCQGWCYHQTPASLGLISPNRTLFSPILGAASPALQIYGHQGDVPGYTCNIYLIPATNSAVVILSNGTGLSDATDWIAQDLIQTMYELQPAIDFVDAALHARNIYRGHYERDFLNPLKEHQKLDTHPPPPPRISWDLDADSRDGMGAEKKKVLRMTVNKQADQVWNLTHYQSDVFSHLPDSADKCLARGLNRTLWSSFLTSFTRDDEGGAVNGIWWRLDGVDVHFTRHETSPTLS</sequence>
<name>A0AA39X7S9_9PEZI</name>
<dbReference type="PANTHER" id="PTHR46825:SF14">
    <property type="entry name" value="BETA-LACTAMASE-RELATED DOMAIN-CONTAINING PROTEIN"/>
    <property type="match status" value="1"/>
</dbReference>
<evidence type="ECO:0000256" key="1">
    <source>
        <dbReference type="ARBA" id="ARBA00038215"/>
    </source>
</evidence>
<dbReference type="Pfam" id="PF00144">
    <property type="entry name" value="Beta-lactamase"/>
    <property type="match status" value="1"/>
</dbReference>
<feature type="domain" description="Beta-lactamase-related" evidence="3">
    <location>
        <begin position="47"/>
        <end position="400"/>
    </location>
</feature>
<dbReference type="AlphaFoldDB" id="A0AA39X7S9"/>
<organism evidence="4 5">
    <name type="scientific">Bombardia bombarda</name>
    <dbReference type="NCBI Taxonomy" id="252184"/>
    <lineage>
        <taxon>Eukaryota</taxon>
        <taxon>Fungi</taxon>
        <taxon>Dikarya</taxon>
        <taxon>Ascomycota</taxon>
        <taxon>Pezizomycotina</taxon>
        <taxon>Sordariomycetes</taxon>
        <taxon>Sordariomycetidae</taxon>
        <taxon>Sordariales</taxon>
        <taxon>Lasiosphaeriaceae</taxon>
        <taxon>Bombardia</taxon>
    </lineage>
</organism>
<accession>A0AA39X7S9</accession>
<proteinExistence type="inferred from homology"/>
<dbReference type="SUPFAM" id="SSF56601">
    <property type="entry name" value="beta-lactamase/transpeptidase-like"/>
    <property type="match status" value="1"/>
</dbReference>